<dbReference type="GO" id="GO:0005634">
    <property type="term" value="C:nucleus"/>
    <property type="evidence" value="ECO:0007669"/>
    <property type="project" value="UniProtKB-SubCell"/>
</dbReference>
<feature type="compositionally biased region" description="Low complexity" evidence="8">
    <location>
        <begin position="200"/>
        <end position="213"/>
    </location>
</feature>
<dbReference type="Gene3D" id="3.30.710.10">
    <property type="entry name" value="Potassium Channel Kv1.1, Chain A"/>
    <property type="match status" value="1"/>
</dbReference>
<dbReference type="GO" id="GO:0000978">
    <property type="term" value="F:RNA polymerase II cis-regulatory region sequence-specific DNA binding"/>
    <property type="evidence" value="ECO:0007669"/>
    <property type="project" value="TreeGrafter"/>
</dbReference>
<feature type="compositionally biased region" description="Low complexity" evidence="8">
    <location>
        <begin position="150"/>
        <end position="159"/>
    </location>
</feature>
<evidence type="ECO:0000256" key="3">
    <source>
        <dbReference type="ARBA" id="ARBA00022737"/>
    </source>
</evidence>
<dbReference type="InterPro" id="IPR013087">
    <property type="entry name" value="Znf_C2H2_type"/>
</dbReference>
<evidence type="ECO:0000256" key="4">
    <source>
        <dbReference type="ARBA" id="ARBA00022771"/>
    </source>
</evidence>
<evidence type="ECO:0000256" key="1">
    <source>
        <dbReference type="ARBA" id="ARBA00004123"/>
    </source>
</evidence>
<evidence type="ECO:0000256" key="8">
    <source>
        <dbReference type="SAM" id="MobiDB-lite"/>
    </source>
</evidence>
<accession>S4RS56</accession>
<feature type="compositionally biased region" description="Polar residues" evidence="8">
    <location>
        <begin position="180"/>
        <end position="189"/>
    </location>
</feature>
<dbReference type="InterPro" id="IPR011333">
    <property type="entry name" value="SKP1/BTB/POZ_sf"/>
</dbReference>
<dbReference type="Gene3D" id="3.30.160.60">
    <property type="entry name" value="Classic Zinc Finger"/>
    <property type="match status" value="3"/>
</dbReference>
<dbReference type="STRING" id="7757.ENSPMAP00000008045"/>
<dbReference type="AlphaFoldDB" id="S4RS56"/>
<keyword evidence="5" id="KW-0862">Zinc</keyword>
<keyword evidence="2" id="KW-0479">Metal-binding</keyword>
<sequence length="473" mass="52581">GATMAPDSRTILVDFPHFSEAVVHRLNQQRLEGQLCDLTVGVQGRTFRAHRAVLAASSPYFCDQVLLKSCSRIVLPDVMSARAFEGVLTSCYTGRLSLHPDDMVACLTIASFLQMWHLVDRCTELLNMARATHRPASTSSSSNRRKGQRSSVEQSPSSSNFIGAPENPEVHSAAGFTVGNGEQETNYANEENESKECEMSLSNEAENISSNSSVGQESTEYPFQEELEEVRTDFGEVQGRPPHIPTSIIPQRQWVQVKTEKIEHKLGSPYVNDANLHDENCFSEDGVVEHLLRSSEVEDPFTEPAPGSHEEFDEQLERASYHGHLKDYYGVSSHIYDTEVRMKAHGESQSTVTEGASAADSYQQGGGEAEARPEQAGSACKLYQCQCGKGFTHRSQRDRHMSMHLGLRPYSCSICGKSFKMKHHLSGHMKTHTGYRPFSCLCCGKKFMWRDSFTRHSTICGQDSQAQANTPLD</sequence>
<dbReference type="OMA" id="FLQMWHL"/>
<dbReference type="SUPFAM" id="SSF57667">
    <property type="entry name" value="beta-beta-alpha zinc fingers"/>
    <property type="match status" value="2"/>
</dbReference>
<dbReference type="PROSITE" id="PS50157">
    <property type="entry name" value="ZINC_FINGER_C2H2_2"/>
    <property type="match status" value="2"/>
</dbReference>
<dbReference type="InterPro" id="IPR050457">
    <property type="entry name" value="ZnFinger_BTB_dom_contain"/>
</dbReference>
<feature type="domain" description="C2H2-type" evidence="10">
    <location>
        <begin position="378"/>
        <end position="409"/>
    </location>
</feature>
<dbReference type="Pfam" id="PF00096">
    <property type="entry name" value="zf-C2H2"/>
    <property type="match status" value="1"/>
</dbReference>
<dbReference type="InterPro" id="IPR036236">
    <property type="entry name" value="Znf_C2H2_sf"/>
</dbReference>
<feature type="region of interest" description="Disordered" evidence="8">
    <location>
        <begin position="346"/>
        <end position="370"/>
    </location>
</feature>
<dbReference type="Pfam" id="PF00651">
    <property type="entry name" value="BTB"/>
    <property type="match status" value="1"/>
</dbReference>
<dbReference type="HOGENOM" id="CLU_029118_2_0_1"/>
<dbReference type="FunFam" id="3.30.160.60:FF:000145">
    <property type="entry name" value="Zinc finger protein 574"/>
    <property type="match status" value="1"/>
</dbReference>
<dbReference type="GO" id="GO:0008270">
    <property type="term" value="F:zinc ion binding"/>
    <property type="evidence" value="ECO:0007669"/>
    <property type="project" value="UniProtKB-KW"/>
</dbReference>
<name>S4RS56_PETMA</name>
<reference evidence="11" key="2">
    <citation type="submission" date="2025-09" db="UniProtKB">
        <authorList>
            <consortium name="Ensembl"/>
        </authorList>
    </citation>
    <scope>IDENTIFICATION</scope>
</reference>
<keyword evidence="4 7" id="KW-0863">Zinc-finger</keyword>
<dbReference type="SUPFAM" id="SSF54695">
    <property type="entry name" value="POZ domain"/>
    <property type="match status" value="1"/>
</dbReference>
<dbReference type="PROSITE" id="PS00028">
    <property type="entry name" value="ZINC_FINGER_C2H2_1"/>
    <property type="match status" value="1"/>
</dbReference>
<evidence type="ECO:0000256" key="6">
    <source>
        <dbReference type="ARBA" id="ARBA00023242"/>
    </source>
</evidence>
<feature type="domain" description="C2H2-type" evidence="10">
    <location>
        <begin position="410"/>
        <end position="437"/>
    </location>
</feature>
<proteinExistence type="predicted"/>
<dbReference type="SMART" id="SM00225">
    <property type="entry name" value="BTB"/>
    <property type="match status" value="1"/>
</dbReference>
<dbReference type="InterPro" id="IPR000210">
    <property type="entry name" value="BTB/POZ_dom"/>
</dbReference>
<reference evidence="11" key="1">
    <citation type="submission" date="2025-08" db="UniProtKB">
        <authorList>
            <consortium name="Ensembl"/>
        </authorList>
    </citation>
    <scope>IDENTIFICATION</scope>
</reference>
<evidence type="ECO:0000256" key="5">
    <source>
        <dbReference type="ARBA" id="ARBA00022833"/>
    </source>
</evidence>
<comment type="subcellular location">
    <subcellularLocation>
        <location evidence="1">Nucleus</location>
    </subcellularLocation>
</comment>
<keyword evidence="3" id="KW-0677">Repeat</keyword>
<dbReference type="Ensembl" id="ENSPMAT00000008081.1">
    <property type="protein sequence ID" value="ENSPMAP00000008045.1"/>
    <property type="gene ID" value="ENSPMAG00000007310.1"/>
</dbReference>
<dbReference type="GeneTree" id="ENSGT00940000160616"/>
<feature type="region of interest" description="Disordered" evidence="8">
    <location>
        <begin position="132"/>
        <end position="218"/>
    </location>
</feature>
<dbReference type="PANTHER" id="PTHR46105:SF15">
    <property type="entry name" value="ZINC FINGER AND BTB DOMAIN-CONTAINING PROTEIN 43"/>
    <property type="match status" value="1"/>
</dbReference>
<evidence type="ECO:0000256" key="2">
    <source>
        <dbReference type="ARBA" id="ARBA00022723"/>
    </source>
</evidence>
<feature type="domain" description="BTB" evidence="9">
    <location>
        <begin position="36"/>
        <end position="100"/>
    </location>
</feature>
<dbReference type="PROSITE" id="PS50097">
    <property type="entry name" value="BTB"/>
    <property type="match status" value="1"/>
</dbReference>
<keyword evidence="6" id="KW-0539">Nucleus</keyword>
<dbReference type="GO" id="GO:0000981">
    <property type="term" value="F:DNA-binding transcription factor activity, RNA polymerase II-specific"/>
    <property type="evidence" value="ECO:0007669"/>
    <property type="project" value="TreeGrafter"/>
</dbReference>
<dbReference type="PANTHER" id="PTHR46105">
    <property type="entry name" value="AGAP004733-PA"/>
    <property type="match status" value="1"/>
</dbReference>
<protein>
    <submittedName>
        <fullName evidence="11">Zinc finger and BTB domain containing 43</fullName>
    </submittedName>
</protein>
<evidence type="ECO:0000259" key="9">
    <source>
        <dbReference type="PROSITE" id="PS50097"/>
    </source>
</evidence>
<evidence type="ECO:0000259" key="10">
    <source>
        <dbReference type="PROSITE" id="PS50157"/>
    </source>
</evidence>
<dbReference type="SMART" id="SM00355">
    <property type="entry name" value="ZnF_C2H2"/>
    <property type="match status" value="3"/>
</dbReference>
<organism evidence="11">
    <name type="scientific">Petromyzon marinus</name>
    <name type="common">Sea lamprey</name>
    <dbReference type="NCBI Taxonomy" id="7757"/>
    <lineage>
        <taxon>Eukaryota</taxon>
        <taxon>Metazoa</taxon>
        <taxon>Chordata</taxon>
        <taxon>Craniata</taxon>
        <taxon>Vertebrata</taxon>
        <taxon>Cyclostomata</taxon>
        <taxon>Hyperoartia</taxon>
        <taxon>Petromyzontiformes</taxon>
        <taxon>Petromyzontidae</taxon>
        <taxon>Petromyzon</taxon>
    </lineage>
</organism>
<evidence type="ECO:0000313" key="11">
    <source>
        <dbReference type="Ensembl" id="ENSPMAP00000008045.1"/>
    </source>
</evidence>
<evidence type="ECO:0000256" key="7">
    <source>
        <dbReference type="PROSITE-ProRule" id="PRU00042"/>
    </source>
</evidence>